<proteinExistence type="predicted"/>
<dbReference type="GeneID" id="10030503"/>
<gene>
    <name evidence="1" type="ORF">MGYG_02728</name>
</gene>
<dbReference type="InParanoid" id="E4UNW1"/>
<dbReference type="HOGENOM" id="CLU_2249455_0_0_1"/>
<keyword evidence="2" id="KW-1185">Reference proteome</keyword>
<dbReference type="AlphaFoldDB" id="E4UNW1"/>
<evidence type="ECO:0000313" key="1">
    <source>
        <dbReference type="EMBL" id="EFQ99714.1"/>
    </source>
</evidence>
<dbReference type="RefSeq" id="XP_003175197.1">
    <property type="nucleotide sequence ID" value="XM_003175149.1"/>
</dbReference>
<accession>E4UNW1</accession>
<reference evidence="2" key="1">
    <citation type="journal article" date="2012" name="MBio">
        <title>Comparative genome analysis of Trichophyton rubrum and related dermatophytes reveals candidate genes involved in infection.</title>
        <authorList>
            <person name="Martinez D.A."/>
            <person name="Oliver B.G."/>
            <person name="Graeser Y."/>
            <person name="Goldberg J.M."/>
            <person name="Li W."/>
            <person name="Martinez-Rossi N.M."/>
            <person name="Monod M."/>
            <person name="Shelest E."/>
            <person name="Barton R.C."/>
            <person name="Birch E."/>
            <person name="Brakhage A.A."/>
            <person name="Chen Z."/>
            <person name="Gurr S.J."/>
            <person name="Heiman D."/>
            <person name="Heitman J."/>
            <person name="Kosti I."/>
            <person name="Rossi A."/>
            <person name="Saif S."/>
            <person name="Samalova M."/>
            <person name="Saunders C.W."/>
            <person name="Shea T."/>
            <person name="Summerbell R.C."/>
            <person name="Xu J."/>
            <person name="Young S."/>
            <person name="Zeng Q."/>
            <person name="Birren B.W."/>
            <person name="Cuomo C.A."/>
            <person name="White T.C."/>
        </authorList>
    </citation>
    <scope>NUCLEOTIDE SEQUENCE [LARGE SCALE GENOMIC DNA]</scope>
    <source>
        <strain evidence="2">ATCC MYA-4604 / CBS 118893</strain>
    </source>
</reference>
<sequence>MADHVFMREDYHTKVIRKHSFDGLESILQENDKPSVAQKPPGLQWTARIAMSHRTGKPHRIRISHASEENTLRKAPASLDTLVQTKIMGSSGPSTQRYRSLCGA</sequence>
<dbReference type="VEuPathDB" id="FungiDB:MGYG_02728"/>
<dbReference type="EMBL" id="DS989823">
    <property type="protein sequence ID" value="EFQ99714.1"/>
    <property type="molecule type" value="Genomic_DNA"/>
</dbReference>
<dbReference type="Proteomes" id="UP000002669">
    <property type="component" value="Unassembled WGS sequence"/>
</dbReference>
<organism evidence="2">
    <name type="scientific">Arthroderma gypseum (strain ATCC MYA-4604 / CBS 118893)</name>
    <name type="common">Microsporum gypseum</name>
    <dbReference type="NCBI Taxonomy" id="535722"/>
    <lineage>
        <taxon>Eukaryota</taxon>
        <taxon>Fungi</taxon>
        <taxon>Dikarya</taxon>
        <taxon>Ascomycota</taxon>
        <taxon>Pezizomycotina</taxon>
        <taxon>Eurotiomycetes</taxon>
        <taxon>Eurotiomycetidae</taxon>
        <taxon>Onygenales</taxon>
        <taxon>Arthrodermataceae</taxon>
        <taxon>Nannizzia</taxon>
    </lineage>
</organism>
<name>E4UNW1_ARTGP</name>
<protein>
    <submittedName>
        <fullName evidence="1">Uncharacterized protein</fullName>
    </submittedName>
</protein>
<evidence type="ECO:0000313" key="2">
    <source>
        <dbReference type="Proteomes" id="UP000002669"/>
    </source>
</evidence>